<dbReference type="AlphaFoldDB" id="A0A2G6E5S2"/>
<accession>A0A2G6E5S2</accession>
<evidence type="ECO:0000313" key="5">
    <source>
        <dbReference type="EMBL" id="PID57415.1"/>
    </source>
</evidence>
<keyword evidence="1" id="KW-0547">Nucleotide-binding</keyword>
<reference evidence="5 6" key="1">
    <citation type="submission" date="2017-10" db="EMBL/GenBank/DDBJ databases">
        <title>Novel microbial diversity and functional potential in the marine mammal oral microbiome.</title>
        <authorList>
            <person name="Dudek N.K."/>
            <person name="Sun C.L."/>
            <person name="Burstein D."/>
            <person name="Kantor R.S."/>
            <person name="Aliaga Goltsman D.S."/>
            <person name="Bik E.M."/>
            <person name="Thomas B.C."/>
            <person name="Banfield J.F."/>
            <person name="Relman D.A."/>
        </authorList>
    </citation>
    <scope>NUCLEOTIDE SEQUENCE [LARGE SCALE GENOMIC DNA]</scope>
    <source>
        <strain evidence="5">DOLZORAL124_49_17</strain>
    </source>
</reference>
<dbReference type="Proteomes" id="UP000229740">
    <property type="component" value="Unassembled WGS sequence"/>
</dbReference>
<dbReference type="SMART" id="SM00382">
    <property type="entry name" value="AAA"/>
    <property type="match status" value="2"/>
</dbReference>
<comment type="caution">
    <text evidence="5">The sequence shown here is derived from an EMBL/GenBank/DDBJ whole genome shotgun (WGS) entry which is preliminary data.</text>
</comment>
<proteinExistence type="predicted"/>
<dbReference type="SUPFAM" id="SSF52540">
    <property type="entry name" value="P-loop containing nucleoside triphosphate hydrolases"/>
    <property type="match status" value="2"/>
</dbReference>
<gene>
    <name evidence="5" type="ORF">CSB45_07795</name>
</gene>
<dbReference type="GO" id="GO:0005524">
    <property type="term" value="F:ATP binding"/>
    <property type="evidence" value="ECO:0007669"/>
    <property type="project" value="UniProtKB-KW"/>
</dbReference>
<name>A0A2G6E5S2_9BACT</name>
<evidence type="ECO:0000256" key="1">
    <source>
        <dbReference type="ARBA" id="ARBA00022741"/>
    </source>
</evidence>
<dbReference type="EMBL" id="PDPS01000027">
    <property type="protein sequence ID" value="PID57415.1"/>
    <property type="molecule type" value="Genomic_DNA"/>
</dbReference>
<dbReference type="PANTHER" id="PTHR43158">
    <property type="entry name" value="SKFA PEPTIDE EXPORT ATP-BINDING PROTEIN SKFE"/>
    <property type="match status" value="1"/>
</dbReference>
<dbReference type="GO" id="GO:0016887">
    <property type="term" value="F:ATP hydrolysis activity"/>
    <property type="evidence" value="ECO:0007669"/>
    <property type="project" value="InterPro"/>
</dbReference>
<dbReference type="PANTHER" id="PTHR43158:SF2">
    <property type="entry name" value="SKFA PEPTIDE EXPORT ATP-BINDING PROTEIN SKFE"/>
    <property type="match status" value="1"/>
</dbReference>
<dbReference type="InterPro" id="IPR027417">
    <property type="entry name" value="P-loop_NTPase"/>
</dbReference>
<organism evidence="5 6">
    <name type="scientific">candidate division KSB3 bacterium</name>
    <dbReference type="NCBI Taxonomy" id="2044937"/>
    <lineage>
        <taxon>Bacteria</taxon>
        <taxon>candidate division KSB3</taxon>
    </lineage>
</organism>
<evidence type="ECO:0000256" key="3">
    <source>
        <dbReference type="SAM" id="MobiDB-lite"/>
    </source>
</evidence>
<evidence type="ECO:0000256" key="2">
    <source>
        <dbReference type="ARBA" id="ARBA00022840"/>
    </source>
</evidence>
<sequence length="545" mass="60920">MQSCRTNLHSLSPVDEPLITVHKITIRIADHLSFHSTDWKIQKGQHWGIIGATGSGKSTLADALCRKVPLVQGRIQYFFSKDRQHGRSYLKPGEILRVSAEAHKALLCRHAAYHQARWQSFEGQDAPVVSELLTGKSIEHRSPFEVTPLRRPEALYQQRRDNAVKLLGIEYLLARKIIHLSHGEARKVMIARALMQSPELLILDDPFSGLDTASRSLLREAIEELFTYNGLHILLLTSRSDEILEGLTHLLCVKDCRVMAQGERASIPKTDFLRSMTAPPQSSFPEPEFNFPSLPQKPRSQLDGPLVEMKKVSVHYGQIEVLHHIDWTMNSDEHWAVLGHNGAGKSTLLSLILGDNPQAYANDLKILGIQRGSGESIWDLKRQIGWLSPELLIYYHGHTTCYAVVCSGFHDSVGLYRHPTSDQRAAADTWISVLGLERIRTRPLSAVSAGEQRMVLLARALVKDPRLVVLDEPCQGLDAGHRTQILTLLDRLCGQGAFNIMYVTHHVTDMPDAVSHVLVLKQGRVAGCGVRHEILGSQSLDPRLP</sequence>
<dbReference type="InterPro" id="IPR003593">
    <property type="entry name" value="AAA+_ATPase"/>
</dbReference>
<evidence type="ECO:0000313" key="6">
    <source>
        <dbReference type="Proteomes" id="UP000229740"/>
    </source>
</evidence>
<dbReference type="PROSITE" id="PS00211">
    <property type="entry name" value="ABC_TRANSPORTER_1"/>
    <property type="match status" value="2"/>
</dbReference>
<dbReference type="PROSITE" id="PS50893">
    <property type="entry name" value="ABC_TRANSPORTER_2"/>
    <property type="match status" value="2"/>
</dbReference>
<dbReference type="Pfam" id="PF00005">
    <property type="entry name" value="ABC_tran"/>
    <property type="match status" value="2"/>
</dbReference>
<dbReference type="InterPro" id="IPR003439">
    <property type="entry name" value="ABC_transporter-like_ATP-bd"/>
</dbReference>
<feature type="domain" description="ABC transporter" evidence="4">
    <location>
        <begin position="307"/>
        <end position="544"/>
    </location>
</feature>
<feature type="domain" description="ABC transporter" evidence="4">
    <location>
        <begin position="19"/>
        <end position="280"/>
    </location>
</feature>
<feature type="region of interest" description="Disordered" evidence="3">
    <location>
        <begin position="276"/>
        <end position="295"/>
    </location>
</feature>
<dbReference type="InterPro" id="IPR017871">
    <property type="entry name" value="ABC_transporter-like_CS"/>
</dbReference>
<protein>
    <recommendedName>
        <fullName evidence="4">ABC transporter domain-containing protein</fullName>
    </recommendedName>
</protein>
<keyword evidence="2" id="KW-0067">ATP-binding</keyword>
<evidence type="ECO:0000259" key="4">
    <source>
        <dbReference type="PROSITE" id="PS50893"/>
    </source>
</evidence>
<dbReference type="Gene3D" id="3.40.50.300">
    <property type="entry name" value="P-loop containing nucleotide triphosphate hydrolases"/>
    <property type="match status" value="2"/>
</dbReference>